<proteinExistence type="inferred from homology"/>
<evidence type="ECO:0000313" key="11">
    <source>
        <dbReference type="EMBL" id="MBB6357247.1"/>
    </source>
</evidence>
<reference evidence="11 12" key="1">
    <citation type="submission" date="2020-08" db="EMBL/GenBank/DDBJ databases">
        <title>Genomic Encyclopedia of Type Strains, Phase IV (KMG-IV): sequencing the most valuable type-strain genomes for metagenomic binning, comparative biology and taxonomic classification.</title>
        <authorList>
            <person name="Goeker M."/>
        </authorList>
    </citation>
    <scope>NUCLEOTIDE SEQUENCE [LARGE SCALE GENOMIC DNA]</scope>
    <source>
        <strain evidence="11 12">DSM 7051</strain>
    </source>
</reference>
<keyword evidence="8 9" id="KW-0472">Membrane</keyword>
<evidence type="ECO:0000256" key="3">
    <source>
        <dbReference type="ARBA" id="ARBA00022475"/>
    </source>
</evidence>
<name>A0A7X0FCS4_9HYPH</name>
<dbReference type="PANTHER" id="PTHR43386:SF1">
    <property type="entry name" value="D,D-DIPEPTIDE TRANSPORT SYSTEM PERMEASE PROTEIN DDPC-RELATED"/>
    <property type="match status" value="1"/>
</dbReference>
<keyword evidence="2 9" id="KW-0813">Transport</keyword>
<dbReference type="Pfam" id="PF12911">
    <property type="entry name" value="OppC_N"/>
    <property type="match status" value="1"/>
</dbReference>
<dbReference type="SUPFAM" id="SSF161098">
    <property type="entry name" value="MetI-like"/>
    <property type="match status" value="1"/>
</dbReference>
<dbReference type="InterPro" id="IPR035906">
    <property type="entry name" value="MetI-like_sf"/>
</dbReference>
<feature type="transmembrane region" description="Helical" evidence="9">
    <location>
        <begin position="240"/>
        <end position="260"/>
    </location>
</feature>
<comment type="caution">
    <text evidence="11">The sequence shown here is derived from an EMBL/GenBank/DDBJ whole genome shotgun (WGS) entry which is preliminary data.</text>
</comment>
<feature type="transmembrane region" description="Helical" evidence="9">
    <location>
        <begin position="73"/>
        <end position="98"/>
    </location>
</feature>
<feature type="transmembrane region" description="Helical" evidence="9">
    <location>
        <begin position="110"/>
        <end position="131"/>
    </location>
</feature>
<evidence type="ECO:0000256" key="9">
    <source>
        <dbReference type="RuleBase" id="RU363032"/>
    </source>
</evidence>
<evidence type="ECO:0000256" key="6">
    <source>
        <dbReference type="ARBA" id="ARBA00022927"/>
    </source>
</evidence>
<keyword evidence="3" id="KW-1003">Cell membrane</keyword>
<protein>
    <submittedName>
        <fullName evidence="11">Peptide/nickel transport system permease protein</fullName>
    </submittedName>
</protein>
<dbReference type="GO" id="GO:0015833">
    <property type="term" value="P:peptide transport"/>
    <property type="evidence" value="ECO:0007669"/>
    <property type="project" value="UniProtKB-KW"/>
</dbReference>
<evidence type="ECO:0000313" key="12">
    <source>
        <dbReference type="Proteomes" id="UP000536262"/>
    </source>
</evidence>
<dbReference type="Proteomes" id="UP000536262">
    <property type="component" value="Unassembled WGS sequence"/>
</dbReference>
<dbReference type="GO" id="GO:0055085">
    <property type="term" value="P:transmembrane transport"/>
    <property type="evidence" value="ECO:0007669"/>
    <property type="project" value="InterPro"/>
</dbReference>
<dbReference type="GO" id="GO:0015031">
    <property type="term" value="P:protein transport"/>
    <property type="evidence" value="ECO:0007669"/>
    <property type="project" value="UniProtKB-KW"/>
</dbReference>
<feature type="transmembrane region" description="Helical" evidence="9">
    <location>
        <begin position="180"/>
        <end position="213"/>
    </location>
</feature>
<evidence type="ECO:0000256" key="8">
    <source>
        <dbReference type="ARBA" id="ARBA00023136"/>
    </source>
</evidence>
<comment type="similarity">
    <text evidence="9">Belongs to the binding-protein-dependent transport system permease family.</text>
</comment>
<dbReference type="AlphaFoldDB" id="A0A7X0FCS4"/>
<evidence type="ECO:0000256" key="4">
    <source>
        <dbReference type="ARBA" id="ARBA00022692"/>
    </source>
</evidence>
<feature type="transmembrane region" description="Helical" evidence="9">
    <location>
        <begin position="137"/>
        <end position="159"/>
    </location>
</feature>
<dbReference type="InterPro" id="IPR050366">
    <property type="entry name" value="BP-dependent_transpt_permease"/>
</dbReference>
<dbReference type="EMBL" id="JACHOU010000021">
    <property type="protein sequence ID" value="MBB6357247.1"/>
    <property type="molecule type" value="Genomic_DNA"/>
</dbReference>
<dbReference type="GO" id="GO:0005886">
    <property type="term" value="C:plasma membrane"/>
    <property type="evidence" value="ECO:0007669"/>
    <property type="project" value="UniProtKB-SubCell"/>
</dbReference>
<keyword evidence="7 9" id="KW-1133">Transmembrane helix</keyword>
<dbReference type="PROSITE" id="PS50928">
    <property type="entry name" value="ABC_TM1"/>
    <property type="match status" value="1"/>
</dbReference>
<keyword evidence="12" id="KW-1185">Reference proteome</keyword>
<evidence type="ECO:0000256" key="5">
    <source>
        <dbReference type="ARBA" id="ARBA00022856"/>
    </source>
</evidence>
<dbReference type="InterPro" id="IPR000515">
    <property type="entry name" value="MetI-like"/>
</dbReference>
<dbReference type="InterPro" id="IPR025966">
    <property type="entry name" value="OppC_N"/>
</dbReference>
<evidence type="ECO:0000256" key="2">
    <source>
        <dbReference type="ARBA" id="ARBA00022448"/>
    </source>
</evidence>
<evidence type="ECO:0000259" key="10">
    <source>
        <dbReference type="PROSITE" id="PS50928"/>
    </source>
</evidence>
<gene>
    <name evidence="11" type="ORF">GGR00_005068</name>
</gene>
<evidence type="ECO:0000256" key="7">
    <source>
        <dbReference type="ARBA" id="ARBA00022989"/>
    </source>
</evidence>
<dbReference type="Gene3D" id="1.10.3720.10">
    <property type="entry name" value="MetI-like"/>
    <property type="match status" value="1"/>
</dbReference>
<dbReference type="CDD" id="cd06261">
    <property type="entry name" value="TM_PBP2"/>
    <property type="match status" value="1"/>
</dbReference>
<feature type="domain" description="ABC transmembrane type-1" evidence="10">
    <location>
        <begin position="71"/>
        <end position="260"/>
    </location>
</feature>
<feature type="transmembrane region" description="Helical" evidence="9">
    <location>
        <begin position="12"/>
        <end position="32"/>
    </location>
</feature>
<dbReference type="PANTHER" id="PTHR43386">
    <property type="entry name" value="OLIGOPEPTIDE TRANSPORT SYSTEM PERMEASE PROTEIN APPC"/>
    <property type="match status" value="1"/>
</dbReference>
<sequence>MAKFLSRYFNAVFGLSILVVIGLVALFAPHIAPYEADRIFAGPRLSPPSAAYPFGTDALGRDMFSRVVHGARLTAYVGTIALVIGLGAGAVVGLAAGYSRTWLRGFLMRVIDLLYSFPGLLIALALVAFIGPSLENAMIAVGISTIPFFARVTYSVVIVERAKPYFDSGRVIGAGSLRLMVFYLLPNVLPALIVVGSLGFSTAILAAAGLSFLGLGAQPPAPEWGALLADGRSYMTNAPWLMIFPGLSIFLVVLAFNLVGDAMSEHFDPRQRWKR</sequence>
<organism evidence="11 12">
    <name type="scientific">Aminobacter aganoensis</name>
    <dbReference type="NCBI Taxonomy" id="83264"/>
    <lineage>
        <taxon>Bacteria</taxon>
        <taxon>Pseudomonadati</taxon>
        <taxon>Pseudomonadota</taxon>
        <taxon>Alphaproteobacteria</taxon>
        <taxon>Hyphomicrobiales</taxon>
        <taxon>Phyllobacteriaceae</taxon>
        <taxon>Aminobacter</taxon>
    </lineage>
</organism>
<evidence type="ECO:0000256" key="1">
    <source>
        <dbReference type="ARBA" id="ARBA00004651"/>
    </source>
</evidence>
<accession>A0A7X0FCS4</accession>
<dbReference type="RefSeq" id="WP_184701935.1">
    <property type="nucleotide sequence ID" value="NZ_BAABEG010000001.1"/>
</dbReference>
<keyword evidence="6" id="KW-0653">Protein transport</keyword>
<dbReference type="Pfam" id="PF00528">
    <property type="entry name" value="BPD_transp_1"/>
    <property type="match status" value="1"/>
</dbReference>
<keyword evidence="4 9" id="KW-0812">Transmembrane</keyword>
<keyword evidence="5" id="KW-0571">Peptide transport</keyword>
<comment type="subcellular location">
    <subcellularLocation>
        <location evidence="1 9">Cell membrane</location>
        <topology evidence="1 9">Multi-pass membrane protein</topology>
    </subcellularLocation>
</comment>